<gene>
    <name evidence="3" type="ORF">GCM10022226_38930</name>
</gene>
<protein>
    <submittedName>
        <fullName evidence="3">SDR family oxidoreductase</fullName>
    </submittedName>
</protein>
<proteinExistence type="inferred from homology"/>
<dbReference type="SUPFAM" id="SSF51735">
    <property type="entry name" value="NAD(P)-binding Rossmann-fold domains"/>
    <property type="match status" value="1"/>
</dbReference>
<dbReference type="PANTHER" id="PTHR44196:SF1">
    <property type="entry name" value="DEHYDROGENASE_REDUCTASE SDR FAMILY MEMBER 7B"/>
    <property type="match status" value="1"/>
</dbReference>
<evidence type="ECO:0000313" key="4">
    <source>
        <dbReference type="Proteomes" id="UP001500888"/>
    </source>
</evidence>
<dbReference type="Pfam" id="PF00106">
    <property type="entry name" value="adh_short"/>
    <property type="match status" value="1"/>
</dbReference>
<dbReference type="PRINTS" id="PR00081">
    <property type="entry name" value="GDHRDH"/>
</dbReference>
<dbReference type="InterPro" id="IPR002347">
    <property type="entry name" value="SDR_fam"/>
</dbReference>
<reference evidence="4" key="1">
    <citation type="journal article" date="2019" name="Int. J. Syst. Evol. Microbiol.">
        <title>The Global Catalogue of Microorganisms (GCM) 10K type strain sequencing project: providing services to taxonomists for standard genome sequencing and annotation.</title>
        <authorList>
            <consortium name="The Broad Institute Genomics Platform"/>
            <consortium name="The Broad Institute Genome Sequencing Center for Infectious Disease"/>
            <person name="Wu L."/>
            <person name="Ma J."/>
        </authorList>
    </citation>
    <scope>NUCLEOTIDE SEQUENCE [LARGE SCALE GENOMIC DNA]</scope>
    <source>
        <strain evidence="4">JCM 16908</strain>
    </source>
</reference>
<dbReference type="EMBL" id="BAAAZR010000008">
    <property type="protein sequence ID" value="GAA3814253.1"/>
    <property type="molecule type" value="Genomic_DNA"/>
</dbReference>
<dbReference type="RefSeq" id="WP_344941641.1">
    <property type="nucleotide sequence ID" value="NZ_BAAAZR010000008.1"/>
</dbReference>
<keyword evidence="4" id="KW-1185">Reference proteome</keyword>
<name>A0ABP7IBG7_9ACTN</name>
<comment type="similarity">
    <text evidence="1">Belongs to the short-chain dehydrogenases/reductases (SDR) family.</text>
</comment>
<evidence type="ECO:0000256" key="2">
    <source>
        <dbReference type="ARBA" id="ARBA00023002"/>
    </source>
</evidence>
<sequence length="228" mass="24748">MPTTLVTGATGEIGSAIVRLLAGRGHEVIALGRDRSRLRLLQEELPGLRPIAADLRRPEELEEAVSGIGSLGVLIHCAAISEVAVVEDAPYSLWHETLTVNVAAAAELTRLLLPPLRRERGHIVFINASPGLRAVAGWSTFVASKVALRELADSLREEEDPNGIRVTTVYPGGTATERLRRVREQFNRPYDPAMEMSPASVAHMVGMVLETPDDLQIIELSCIRAPRG</sequence>
<dbReference type="Gene3D" id="3.40.50.720">
    <property type="entry name" value="NAD(P)-binding Rossmann-like Domain"/>
    <property type="match status" value="1"/>
</dbReference>
<dbReference type="PANTHER" id="PTHR44196">
    <property type="entry name" value="DEHYDROGENASE/REDUCTASE SDR FAMILY MEMBER 7B"/>
    <property type="match status" value="1"/>
</dbReference>
<evidence type="ECO:0000313" key="3">
    <source>
        <dbReference type="EMBL" id="GAA3814253.1"/>
    </source>
</evidence>
<dbReference type="NCBIfam" id="NF006073">
    <property type="entry name" value="PRK08219.1"/>
    <property type="match status" value="1"/>
</dbReference>
<keyword evidence="2" id="KW-0560">Oxidoreductase</keyword>
<dbReference type="Proteomes" id="UP001500888">
    <property type="component" value="Unassembled WGS sequence"/>
</dbReference>
<comment type="caution">
    <text evidence="3">The sequence shown here is derived from an EMBL/GenBank/DDBJ whole genome shotgun (WGS) entry which is preliminary data.</text>
</comment>
<organism evidence="3 4">
    <name type="scientific">Sphaerisporangium flaviroseum</name>
    <dbReference type="NCBI Taxonomy" id="509199"/>
    <lineage>
        <taxon>Bacteria</taxon>
        <taxon>Bacillati</taxon>
        <taxon>Actinomycetota</taxon>
        <taxon>Actinomycetes</taxon>
        <taxon>Streptosporangiales</taxon>
        <taxon>Streptosporangiaceae</taxon>
        <taxon>Sphaerisporangium</taxon>
    </lineage>
</organism>
<accession>A0ABP7IBG7</accession>
<evidence type="ECO:0000256" key="1">
    <source>
        <dbReference type="ARBA" id="ARBA00006484"/>
    </source>
</evidence>
<dbReference type="InterPro" id="IPR036291">
    <property type="entry name" value="NAD(P)-bd_dom_sf"/>
</dbReference>